<organism evidence="1">
    <name type="scientific">Streptomyces sp. NBC_00003</name>
    <dbReference type="NCBI Taxonomy" id="2903608"/>
    <lineage>
        <taxon>Bacteria</taxon>
        <taxon>Bacillati</taxon>
        <taxon>Actinomycetota</taxon>
        <taxon>Actinomycetes</taxon>
        <taxon>Kitasatosporales</taxon>
        <taxon>Streptomycetaceae</taxon>
        <taxon>Streptomyces</taxon>
    </lineage>
</organism>
<sequence>MLAVALIAIPALGGCSDSSKESDHVTPLLPPKVCWRAFDGTSVLPLLPKAEDPNAEIKGDSVFDLYGHFKSAGCQIDVDGESRFTAWGDRSWSDGGALEKHIWSSLTPLEPTPIAAGEKGIVYRGGARAYFRCERPDLPPSPRNVSPVEVKIVELGLSANSAPRTQHVKDVLTTLMQQYVHFAKQELKCRN</sequence>
<proteinExistence type="predicted"/>
<evidence type="ECO:0000313" key="1">
    <source>
        <dbReference type="EMBL" id="WTW63717.1"/>
    </source>
</evidence>
<gene>
    <name evidence="1" type="ORF">OG549_25420</name>
</gene>
<name>A0AAU2V8Q0_9ACTN</name>
<accession>A0AAU2V8Q0</accession>
<dbReference type="EMBL" id="CP108318">
    <property type="protein sequence ID" value="WTW63717.1"/>
    <property type="molecule type" value="Genomic_DNA"/>
</dbReference>
<protein>
    <recommendedName>
        <fullName evidence="2">DUF3558 domain-containing protein</fullName>
    </recommendedName>
</protein>
<dbReference type="AlphaFoldDB" id="A0AAU2V8Q0"/>
<reference evidence="1" key="1">
    <citation type="submission" date="2022-10" db="EMBL/GenBank/DDBJ databases">
        <title>The complete genomes of actinobacterial strains from the NBC collection.</title>
        <authorList>
            <person name="Joergensen T.S."/>
            <person name="Alvarez Arevalo M."/>
            <person name="Sterndorff E.B."/>
            <person name="Faurdal D."/>
            <person name="Vuksanovic O."/>
            <person name="Mourched A.-S."/>
            <person name="Charusanti P."/>
            <person name="Shaw S."/>
            <person name="Blin K."/>
            <person name="Weber T."/>
        </authorList>
    </citation>
    <scope>NUCLEOTIDE SEQUENCE</scope>
    <source>
        <strain evidence="1">NBC_00003</strain>
    </source>
</reference>
<evidence type="ECO:0008006" key="2">
    <source>
        <dbReference type="Google" id="ProtNLM"/>
    </source>
</evidence>